<feature type="region of interest" description="Disordered" evidence="1">
    <location>
        <begin position="112"/>
        <end position="346"/>
    </location>
</feature>
<dbReference type="InterPro" id="IPR036875">
    <property type="entry name" value="Znf_CCHC_sf"/>
</dbReference>
<protein>
    <recommendedName>
        <fullName evidence="4">CCHC-type domain-containing protein</fullName>
    </recommendedName>
</protein>
<dbReference type="GO" id="GO:0003676">
    <property type="term" value="F:nucleic acid binding"/>
    <property type="evidence" value="ECO:0007669"/>
    <property type="project" value="InterPro"/>
</dbReference>
<evidence type="ECO:0000256" key="1">
    <source>
        <dbReference type="SAM" id="MobiDB-lite"/>
    </source>
</evidence>
<feature type="compositionally biased region" description="Basic and acidic residues" evidence="1">
    <location>
        <begin position="229"/>
        <end position="246"/>
    </location>
</feature>
<evidence type="ECO:0000313" key="2">
    <source>
        <dbReference type="EMBL" id="KXH27375.1"/>
    </source>
</evidence>
<name>A0A135RUP7_9PEZI</name>
<reference evidence="2 3" key="1">
    <citation type="submission" date="2014-02" db="EMBL/GenBank/DDBJ databases">
        <title>The genome sequence of Colletotrichum simmondsii CBS122122.</title>
        <authorList>
            <person name="Baroncelli R."/>
            <person name="Thon M.R."/>
        </authorList>
    </citation>
    <scope>NUCLEOTIDE SEQUENCE [LARGE SCALE GENOMIC DNA]</scope>
    <source>
        <strain evidence="2 3">CBS122122</strain>
    </source>
</reference>
<feature type="region of interest" description="Disordered" evidence="1">
    <location>
        <begin position="569"/>
        <end position="589"/>
    </location>
</feature>
<feature type="compositionally biased region" description="Low complexity" evidence="1">
    <location>
        <begin position="146"/>
        <end position="157"/>
    </location>
</feature>
<feature type="compositionally biased region" description="Polar residues" evidence="1">
    <location>
        <begin position="168"/>
        <end position="177"/>
    </location>
</feature>
<gene>
    <name evidence="2" type="ORF">CSIM01_02659</name>
</gene>
<feature type="compositionally biased region" description="Basic and acidic residues" evidence="1">
    <location>
        <begin position="270"/>
        <end position="285"/>
    </location>
</feature>
<evidence type="ECO:0008006" key="4">
    <source>
        <dbReference type="Google" id="ProtNLM"/>
    </source>
</evidence>
<dbReference type="EMBL" id="JFBX01000828">
    <property type="protein sequence ID" value="KXH27375.1"/>
    <property type="molecule type" value="Genomic_DNA"/>
</dbReference>
<dbReference type="Proteomes" id="UP000070328">
    <property type="component" value="Unassembled WGS sequence"/>
</dbReference>
<feature type="compositionally biased region" description="Polar residues" evidence="1">
    <location>
        <begin position="183"/>
        <end position="192"/>
    </location>
</feature>
<dbReference type="AlphaFoldDB" id="A0A135RUP7"/>
<keyword evidence="3" id="KW-1185">Reference proteome</keyword>
<dbReference type="Gene3D" id="4.10.60.10">
    <property type="entry name" value="Zinc finger, CCHC-type"/>
    <property type="match status" value="1"/>
</dbReference>
<organism evidence="2 3">
    <name type="scientific">Colletotrichum simmondsii</name>
    <dbReference type="NCBI Taxonomy" id="703756"/>
    <lineage>
        <taxon>Eukaryota</taxon>
        <taxon>Fungi</taxon>
        <taxon>Dikarya</taxon>
        <taxon>Ascomycota</taxon>
        <taxon>Pezizomycotina</taxon>
        <taxon>Sordariomycetes</taxon>
        <taxon>Hypocreomycetidae</taxon>
        <taxon>Glomerellales</taxon>
        <taxon>Glomerellaceae</taxon>
        <taxon>Colletotrichum</taxon>
        <taxon>Colletotrichum acutatum species complex</taxon>
    </lineage>
</organism>
<comment type="caution">
    <text evidence="2">The sequence shown here is derived from an EMBL/GenBank/DDBJ whole genome shotgun (WGS) entry which is preliminary data.</text>
</comment>
<feature type="region of interest" description="Disordered" evidence="1">
    <location>
        <begin position="1"/>
        <end position="32"/>
    </location>
</feature>
<evidence type="ECO:0000313" key="3">
    <source>
        <dbReference type="Proteomes" id="UP000070328"/>
    </source>
</evidence>
<proteinExistence type="predicted"/>
<accession>A0A135RUP7</accession>
<sequence>MSTHSRGEHSSRGYRDSQERSMRDYDYDRARGSAEPPLLGKLRVDFDHRRNPPVQIIDPSALGGNIVHHDDGFFAFQSSVEASVEAFTMVIRAARGRQVHSLVWFEDPPATQVRPQEPWGPIDRHRLGGRLGGLDSARMPPPPLRTPLRPSLGSLRSMNTMAPRRVSSLESLRSTGTARRVSSHGSLEQNRGVSRDPFRSPQQSRGVSRDPIRSPPGLNRPSYDPPPADTRDRPLSPRPVTPDRRAPLSPLPRPSSKVIPCDPLVPIPSLERDLGPPARTPDERLANTPIKMKSSPHRTPLAKNELRSVVPYKRRERASSSNGSVYMSSKARGKQPRLRPQSPPPVGSVIGSIHSSESDGPEFRVIEGPDYDCFIQFKAHQLQPVVGIPQYRCCNCDEQGHAAMDCVLPQPDGFVWGCVWCNSRTHSWDDCDAQDKPRTPEVVFYMLIVRRARKPPIVTKASWYTMFMDAYRAYKLQVREPGTSVSAMEILVDMALRAGFPWTHGRSIWMRVHDPDSILDYDYTKMSTCPLPADPATRDIDTLTKTQWLQWEYFGGHAAFWSQYGDKTTSPEGVSPRMAQVNIGDCPER</sequence>
<dbReference type="SUPFAM" id="SSF57756">
    <property type="entry name" value="Retrovirus zinc finger-like domains"/>
    <property type="match status" value="1"/>
</dbReference>
<dbReference type="GO" id="GO:0008270">
    <property type="term" value="F:zinc ion binding"/>
    <property type="evidence" value="ECO:0007669"/>
    <property type="project" value="InterPro"/>
</dbReference>